<gene>
    <name evidence="3" type="ORF">SAMN05720606_102335</name>
</gene>
<dbReference type="RefSeq" id="WP_090916298.1">
    <property type="nucleotide sequence ID" value="NZ_FMVM01000002.1"/>
</dbReference>
<comment type="similarity">
    <text evidence="1">Belongs to the azoreductase type 2 family.</text>
</comment>
<feature type="domain" description="NADPH-dependent FMN reductase-like" evidence="2">
    <location>
        <begin position="3"/>
        <end position="140"/>
    </location>
</feature>
<protein>
    <submittedName>
        <fullName evidence="3">FMN reductase/azobenzene reductase</fullName>
    </submittedName>
</protein>
<organism evidence="3 4">
    <name type="scientific">Paenibacillus polysaccharolyticus</name>
    <dbReference type="NCBI Taxonomy" id="582692"/>
    <lineage>
        <taxon>Bacteria</taxon>
        <taxon>Bacillati</taxon>
        <taxon>Bacillota</taxon>
        <taxon>Bacilli</taxon>
        <taxon>Bacillales</taxon>
        <taxon>Paenibacillaceae</taxon>
        <taxon>Paenibacillus</taxon>
    </lineage>
</organism>
<dbReference type="STRING" id="582692.SAMN05720606_102335"/>
<evidence type="ECO:0000256" key="1">
    <source>
        <dbReference type="ARBA" id="ARBA00009428"/>
    </source>
</evidence>
<dbReference type="PANTHER" id="PTHR30543:SF21">
    <property type="entry name" value="NAD(P)H-DEPENDENT FMN REDUCTASE LOT6"/>
    <property type="match status" value="1"/>
</dbReference>
<reference evidence="4" key="1">
    <citation type="submission" date="2016-10" db="EMBL/GenBank/DDBJ databases">
        <authorList>
            <person name="Varghese N."/>
            <person name="Submissions S."/>
        </authorList>
    </citation>
    <scope>NUCLEOTIDE SEQUENCE [LARGE SCALE GENOMIC DNA]</scope>
    <source>
        <strain evidence="4">BL9</strain>
    </source>
</reference>
<sequence length="178" mass="19695">MAKIVLINGSMNPNSLGKKLLNMASRTLQKKGHDTEIICVCDTNFPLYSPVVPLTEEMNIVSEKIKAADAFIISSPEYHGGYSGALKNLLDYQDGSGFKNKTIALMSTSGGMRSGINTLNSMRLIFRSLHAHVIPQQISVCEKELSENNELSEEAQSQFKSVLLGLLQEVSYRFQHRS</sequence>
<proteinExistence type="inferred from homology"/>
<dbReference type="GO" id="GO:0005829">
    <property type="term" value="C:cytosol"/>
    <property type="evidence" value="ECO:0007669"/>
    <property type="project" value="TreeGrafter"/>
</dbReference>
<dbReference type="Proteomes" id="UP000198538">
    <property type="component" value="Unassembled WGS sequence"/>
</dbReference>
<dbReference type="EMBL" id="FMVM01000002">
    <property type="protein sequence ID" value="SCY09655.1"/>
    <property type="molecule type" value="Genomic_DNA"/>
</dbReference>
<dbReference type="InterPro" id="IPR005025">
    <property type="entry name" value="FMN_Rdtase-like_dom"/>
</dbReference>
<dbReference type="InterPro" id="IPR029039">
    <property type="entry name" value="Flavoprotein-like_sf"/>
</dbReference>
<dbReference type="Pfam" id="PF03358">
    <property type="entry name" value="FMN_red"/>
    <property type="match status" value="1"/>
</dbReference>
<evidence type="ECO:0000313" key="4">
    <source>
        <dbReference type="Proteomes" id="UP000198538"/>
    </source>
</evidence>
<dbReference type="AlphaFoldDB" id="A0A1G5D4Q2"/>
<evidence type="ECO:0000259" key="2">
    <source>
        <dbReference type="Pfam" id="PF03358"/>
    </source>
</evidence>
<name>A0A1G5D4Q2_9BACL</name>
<dbReference type="GO" id="GO:0016491">
    <property type="term" value="F:oxidoreductase activity"/>
    <property type="evidence" value="ECO:0007669"/>
    <property type="project" value="InterPro"/>
</dbReference>
<dbReference type="InterPro" id="IPR050712">
    <property type="entry name" value="NAD(P)H-dep_reductase"/>
</dbReference>
<dbReference type="GO" id="GO:0010181">
    <property type="term" value="F:FMN binding"/>
    <property type="evidence" value="ECO:0007669"/>
    <property type="project" value="TreeGrafter"/>
</dbReference>
<dbReference type="Gene3D" id="3.40.50.360">
    <property type="match status" value="1"/>
</dbReference>
<keyword evidence="4" id="KW-1185">Reference proteome</keyword>
<dbReference type="SUPFAM" id="SSF52218">
    <property type="entry name" value="Flavoproteins"/>
    <property type="match status" value="1"/>
</dbReference>
<dbReference type="PANTHER" id="PTHR30543">
    <property type="entry name" value="CHROMATE REDUCTASE"/>
    <property type="match status" value="1"/>
</dbReference>
<accession>A0A1G5D4Q2</accession>
<evidence type="ECO:0000313" key="3">
    <source>
        <dbReference type="EMBL" id="SCY09655.1"/>
    </source>
</evidence>